<dbReference type="InterPro" id="IPR050707">
    <property type="entry name" value="HTH_MetabolicPath_Reg"/>
</dbReference>
<keyword evidence="7" id="KW-1185">Reference proteome</keyword>
<dbReference type="InterPro" id="IPR036388">
    <property type="entry name" value="WH-like_DNA-bd_sf"/>
</dbReference>
<dbReference type="SMART" id="SM00346">
    <property type="entry name" value="HTH_ICLR"/>
    <property type="match status" value="1"/>
</dbReference>
<name>A0A1I3WW38_9RHOB</name>
<dbReference type="GO" id="GO:0003700">
    <property type="term" value="F:DNA-binding transcription factor activity"/>
    <property type="evidence" value="ECO:0007669"/>
    <property type="project" value="TreeGrafter"/>
</dbReference>
<sequence>MAEDKPQKSQTLVRGLDVLEAVARGASSLSDISKDTGMSYSTTHRFAAVLAERGFLRTPRNREYELGPKLIELGFKARGDMDIVRIAHPFLKALASEVGATVHLGIRSGPEVVYLDKIQGNRPVEINSQVGGRRPLTTTGIGMALMLDDDLVTLKEVLHLNRASEPRDEDPAIFLTRMEEYCAGGYALDLGDDSPMIRCVAAPVRDHMGRIVAAISASSAVAYLPEVRMSELVPHVKSAADHISREIGFCPR</sequence>
<evidence type="ECO:0000313" key="6">
    <source>
        <dbReference type="EMBL" id="SFK11389.1"/>
    </source>
</evidence>
<dbReference type="Pfam" id="PF01614">
    <property type="entry name" value="IclR_C"/>
    <property type="match status" value="1"/>
</dbReference>
<dbReference type="RefSeq" id="WP_197418804.1">
    <property type="nucleotide sequence ID" value="NZ_FORY01000032.1"/>
</dbReference>
<dbReference type="Gene3D" id="3.30.450.40">
    <property type="match status" value="1"/>
</dbReference>
<dbReference type="InterPro" id="IPR036390">
    <property type="entry name" value="WH_DNA-bd_sf"/>
</dbReference>
<organism evidence="6 7">
    <name type="scientific">Celeribacter halophilus</name>
    <dbReference type="NCBI Taxonomy" id="576117"/>
    <lineage>
        <taxon>Bacteria</taxon>
        <taxon>Pseudomonadati</taxon>
        <taxon>Pseudomonadota</taxon>
        <taxon>Alphaproteobacteria</taxon>
        <taxon>Rhodobacterales</taxon>
        <taxon>Roseobacteraceae</taxon>
        <taxon>Celeribacter</taxon>
    </lineage>
</organism>
<dbReference type="PROSITE" id="PS51077">
    <property type="entry name" value="HTH_ICLR"/>
    <property type="match status" value="1"/>
</dbReference>
<evidence type="ECO:0000313" key="7">
    <source>
        <dbReference type="Proteomes" id="UP000183299"/>
    </source>
</evidence>
<accession>A0A1I3WW38</accession>
<feature type="domain" description="IclR-ED" evidence="5">
    <location>
        <begin position="69"/>
        <end position="249"/>
    </location>
</feature>
<feature type="domain" description="HTH iclR-type" evidence="4">
    <location>
        <begin position="9"/>
        <end position="68"/>
    </location>
</feature>
<dbReference type="Proteomes" id="UP000183299">
    <property type="component" value="Unassembled WGS sequence"/>
</dbReference>
<dbReference type="InterPro" id="IPR014757">
    <property type="entry name" value="Tscrpt_reg_IclR_C"/>
</dbReference>
<dbReference type="SUPFAM" id="SSF55781">
    <property type="entry name" value="GAF domain-like"/>
    <property type="match status" value="1"/>
</dbReference>
<dbReference type="GO" id="GO:0045892">
    <property type="term" value="P:negative regulation of DNA-templated transcription"/>
    <property type="evidence" value="ECO:0007669"/>
    <property type="project" value="TreeGrafter"/>
</dbReference>
<gene>
    <name evidence="6" type="ORF">SAMN04488138_13212</name>
</gene>
<proteinExistence type="predicted"/>
<evidence type="ECO:0000256" key="1">
    <source>
        <dbReference type="ARBA" id="ARBA00023015"/>
    </source>
</evidence>
<keyword evidence="2" id="KW-0238">DNA-binding</keyword>
<evidence type="ECO:0000259" key="5">
    <source>
        <dbReference type="PROSITE" id="PS51078"/>
    </source>
</evidence>
<dbReference type="GeneID" id="98666912"/>
<dbReference type="PANTHER" id="PTHR30136:SF35">
    <property type="entry name" value="HTH-TYPE TRANSCRIPTIONAL REGULATOR RV1719"/>
    <property type="match status" value="1"/>
</dbReference>
<protein>
    <submittedName>
        <fullName evidence="6">Transcriptional regulator, IclR family</fullName>
    </submittedName>
</protein>
<dbReference type="AlphaFoldDB" id="A0A1I3WW38"/>
<dbReference type="SUPFAM" id="SSF46785">
    <property type="entry name" value="Winged helix' DNA-binding domain"/>
    <property type="match status" value="1"/>
</dbReference>
<dbReference type="Pfam" id="PF09339">
    <property type="entry name" value="HTH_IclR"/>
    <property type="match status" value="1"/>
</dbReference>
<evidence type="ECO:0000256" key="2">
    <source>
        <dbReference type="ARBA" id="ARBA00023125"/>
    </source>
</evidence>
<reference evidence="6 7" key="1">
    <citation type="submission" date="2016-10" db="EMBL/GenBank/DDBJ databases">
        <authorList>
            <person name="de Groot N.N."/>
        </authorList>
    </citation>
    <scope>NUCLEOTIDE SEQUENCE [LARGE SCALE GENOMIC DNA]</scope>
    <source>
        <strain evidence="6 7">CGMCC 1.8891</strain>
    </source>
</reference>
<dbReference type="Gene3D" id="1.10.10.10">
    <property type="entry name" value="Winged helix-like DNA-binding domain superfamily/Winged helix DNA-binding domain"/>
    <property type="match status" value="1"/>
</dbReference>
<dbReference type="EMBL" id="FORY01000032">
    <property type="protein sequence ID" value="SFK11389.1"/>
    <property type="molecule type" value="Genomic_DNA"/>
</dbReference>
<keyword evidence="1" id="KW-0805">Transcription regulation</keyword>
<evidence type="ECO:0000256" key="3">
    <source>
        <dbReference type="ARBA" id="ARBA00023163"/>
    </source>
</evidence>
<evidence type="ECO:0000259" key="4">
    <source>
        <dbReference type="PROSITE" id="PS51077"/>
    </source>
</evidence>
<keyword evidence="3" id="KW-0804">Transcription</keyword>
<dbReference type="PROSITE" id="PS51078">
    <property type="entry name" value="ICLR_ED"/>
    <property type="match status" value="1"/>
</dbReference>
<dbReference type="PANTHER" id="PTHR30136">
    <property type="entry name" value="HELIX-TURN-HELIX TRANSCRIPTIONAL REGULATOR, ICLR FAMILY"/>
    <property type="match status" value="1"/>
</dbReference>
<dbReference type="STRING" id="576117.SAMN04488138_13212"/>
<dbReference type="InterPro" id="IPR005471">
    <property type="entry name" value="Tscrpt_reg_IclR_N"/>
</dbReference>
<dbReference type="GO" id="GO:0003677">
    <property type="term" value="F:DNA binding"/>
    <property type="evidence" value="ECO:0007669"/>
    <property type="project" value="UniProtKB-KW"/>
</dbReference>
<dbReference type="InterPro" id="IPR029016">
    <property type="entry name" value="GAF-like_dom_sf"/>
</dbReference>